<sequence>MPRYSDADLLEEIRRVADVADTDSAPSLQNFRDHSDIADTTVLRRFDSWNAAVVKAGFEPNDPQQRIPTEDLIAELQRLREAVGHAPTIDEMIEQGNHWPSTYKRRFGSWAEALDAAFDDINGEAVFESRAETEPDDPGTPGPHVSGETLLEDLRALADELGEPPRFKEMVEHGDHRARTHTKRYGSWAEALEAAGLDPDARSGGTQQVSTDQLLADLRRLRDELGRVPTATDVVEEGTHGIATYQRRFGSWSDAVEEAFEESDA</sequence>
<dbReference type="RefSeq" id="WP_371160602.1">
    <property type="nucleotide sequence ID" value="NZ_JBEDNX010000001.1"/>
</dbReference>
<keyword evidence="2" id="KW-1185">Reference proteome</keyword>
<accession>A0ABD5LZ38</accession>
<organism evidence="1 2">
    <name type="scientific">Halorubrum miltondacostae</name>
    <dbReference type="NCBI Taxonomy" id="3076378"/>
    <lineage>
        <taxon>Archaea</taxon>
        <taxon>Methanobacteriati</taxon>
        <taxon>Methanobacteriota</taxon>
        <taxon>Stenosarchaea group</taxon>
        <taxon>Halobacteria</taxon>
        <taxon>Halobacteriales</taxon>
        <taxon>Haloferacaceae</taxon>
        <taxon>Halorubrum</taxon>
    </lineage>
</organism>
<comment type="caution">
    <text evidence="1">The sequence shown here is derived from an EMBL/GenBank/DDBJ whole genome shotgun (WGS) entry which is preliminary data.</text>
</comment>
<dbReference type="EMBL" id="JBEDNY010000001">
    <property type="protein sequence ID" value="MEZ3163262.1"/>
    <property type="molecule type" value="Genomic_DNA"/>
</dbReference>
<dbReference type="InterPro" id="IPR041025">
    <property type="entry name" value="HNH_repeat"/>
</dbReference>
<evidence type="ECO:0000313" key="1">
    <source>
        <dbReference type="EMBL" id="MEZ3163262.1"/>
    </source>
</evidence>
<gene>
    <name evidence="1" type="ORF">ABNG04_05135</name>
</gene>
<dbReference type="Pfam" id="PF18780">
    <property type="entry name" value="HNH_repeat"/>
    <property type="match status" value="4"/>
</dbReference>
<proteinExistence type="predicted"/>
<evidence type="ECO:0000313" key="2">
    <source>
        <dbReference type="Proteomes" id="UP001567572"/>
    </source>
</evidence>
<protein>
    <submittedName>
        <fullName evidence="1">Uncharacterized protein</fullName>
    </submittedName>
</protein>
<dbReference type="AlphaFoldDB" id="A0ABD5LZ38"/>
<reference evidence="1 2" key="1">
    <citation type="submission" date="2024-06" db="EMBL/GenBank/DDBJ databases">
        <title>Halorubrum miltondacostae sp. nov., a potential PHA producer isolated from an inland solar saltern in Rio Maior, Portugal.</title>
        <authorList>
            <person name="Albuquerque L."/>
            <person name="Viver T."/>
            <person name="Barroso C."/>
            <person name="Claudino R."/>
            <person name="Galvan M."/>
            <person name="Simoes G."/>
            <person name="Lobo Da Cunha A."/>
            <person name="Egas C."/>
        </authorList>
    </citation>
    <scope>NUCLEOTIDE SEQUENCE [LARGE SCALE GENOMIC DNA]</scope>
    <source>
        <strain evidence="1 2">RMP-11</strain>
    </source>
</reference>
<name>A0ABD5LZ38_9EURY</name>
<dbReference type="Proteomes" id="UP001567572">
    <property type="component" value="Unassembled WGS sequence"/>
</dbReference>